<dbReference type="PANTHER" id="PTHR33741">
    <property type="entry name" value="TRANSMEMBRANE PROTEIN DDB_G0269096-RELATED"/>
    <property type="match status" value="1"/>
</dbReference>
<gene>
    <name evidence="4" type="ORF">ACFPWU_00190</name>
</gene>
<keyword evidence="2" id="KW-0812">Transmembrane</keyword>
<dbReference type="InterPro" id="IPR007065">
    <property type="entry name" value="HPP"/>
</dbReference>
<keyword evidence="5" id="KW-1185">Reference proteome</keyword>
<organism evidence="4 5">
    <name type="scientific">Nocardioides yefusunii</name>
    <dbReference type="NCBI Taxonomy" id="2500546"/>
    <lineage>
        <taxon>Bacteria</taxon>
        <taxon>Bacillati</taxon>
        <taxon>Actinomycetota</taxon>
        <taxon>Actinomycetes</taxon>
        <taxon>Propionibacteriales</taxon>
        <taxon>Nocardioidaceae</taxon>
        <taxon>Nocardioides</taxon>
    </lineage>
</organism>
<feature type="domain" description="HPP transmembrane region" evidence="3">
    <location>
        <begin position="35"/>
        <end position="182"/>
    </location>
</feature>
<evidence type="ECO:0000256" key="2">
    <source>
        <dbReference type="SAM" id="Phobius"/>
    </source>
</evidence>
<dbReference type="EMBL" id="JBHSQI010000001">
    <property type="protein sequence ID" value="MFC6152088.1"/>
    <property type="molecule type" value="Genomic_DNA"/>
</dbReference>
<accession>A0ABW1QUR7</accession>
<protein>
    <submittedName>
        <fullName evidence="4">HPP family protein</fullName>
    </submittedName>
</protein>
<feature type="transmembrane region" description="Helical" evidence="2">
    <location>
        <begin position="99"/>
        <end position="131"/>
    </location>
</feature>
<dbReference type="Pfam" id="PF04982">
    <property type="entry name" value="TM_HPP"/>
    <property type="match status" value="1"/>
</dbReference>
<evidence type="ECO:0000259" key="3">
    <source>
        <dbReference type="Pfam" id="PF04982"/>
    </source>
</evidence>
<sequence length="186" mass="19157">MTLEQPRTALREPAGVSGPVHDAPRRARFASQAPPRPPWGKVAAVTVTVAVGLLLLAGLGEWSGHLLLIPAMAGTMALVAAAPALPLAQPRNIVIGQTVSVLIGVGVGWMSHSLWAAAVAAALAVGVMLLLRSAHAPAAATCVLAVETTTGQATFVLCALAAAVVLTLTAWISGRFTRTGYPTYWW</sequence>
<feature type="transmembrane region" description="Helical" evidence="2">
    <location>
        <begin position="151"/>
        <end position="172"/>
    </location>
</feature>
<evidence type="ECO:0000256" key="1">
    <source>
        <dbReference type="SAM" id="MobiDB-lite"/>
    </source>
</evidence>
<feature type="region of interest" description="Disordered" evidence="1">
    <location>
        <begin position="1"/>
        <end position="38"/>
    </location>
</feature>
<reference evidence="5" key="1">
    <citation type="journal article" date="2019" name="Int. J. Syst. Evol. Microbiol.">
        <title>The Global Catalogue of Microorganisms (GCM) 10K type strain sequencing project: providing services to taxonomists for standard genome sequencing and annotation.</title>
        <authorList>
            <consortium name="The Broad Institute Genomics Platform"/>
            <consortium name="The Broad Institute Genome Sequencing Center for Infectious Disease"/>
            <person name="Wu L."/>
            <person name="Ma J."/>
        </authorList>
    </citation>
    <scope>NUCLEOTIDE SEQUENCE [LARGE SCALE GENOMIC DNA]</scope>
    <source>
        <strain evidence="5">DFY28</strain>
    </source>
</reference>
<dbReference type="PANTHER" id="PTHR33741:SF5">
    <property type="entry name" value="TRANSMEMBRANE PROTEIN DDB_G0269096-RELATED"/>
    <property type="match status" value="1"/>
</dbReference>
<dbReference type="InterPro" id="IPR058581">
    <property type="entry name" value="TM_HPP"/>
</dbReference>
<proteinExistence type="predicted"/>
<dbReference type="RefSeq" id="WP_128220101.1">
    <property type="nucleotide sequence ID" value="NZ_CP034929.1"/>
</dbReference>
<evidence type="ECO:0000313" key="4">
    <source>
        <dbReference type="EMBL" id="MFC6152088.1"/>
    </source>
</evidence>
<name>A0ABW1QUR7_9ACTN</name>
<evidence type="ECO:0000313" key="5">
    <source>
        <dbReference type="Proteomes" id="UP001596098"/>
    </source>
</evidence>
<keyword evidence="2" id="KW-1133">Transmembrane helix</keyword>
<feature type="transmembrane region" description="Helical" evidence="2">
    <location>
        <begin position="66"/>
        <end position="87"/>
    </location>
</feature>
<comment type="caution">
    <text evidence="4">The sequence shown here is derived from an EMBL/GenBank/DDBJ whole genome shotgun (WGS) entry which is preliminary data.</text>
</comment>
<feature type="transmembrane region" description="Helical" evidence="2">
    <location>
        <begin position="42"/>
        <end position="60"/>
    </location>
</feature>
<dbReference type="Proteomes" id="UP001596098">
    <property type="component" value="Unassembled WGS sequence"/>
</dbReference>
<keyword evidence="2" id="KW-0472">Membrane</keyword>